<gene>
    <name evidence="5" type="ORF">G9C98_005151</name>
</gene>
<dbReference type="AlphaFoldDB" id="A0A8J5RA14"/>
<proteinExistence type="predicted"/>
<dbReference type="GO" id="GO:0003676">
    <property type="term" value="F:nucleic acid binding"/>
    <property type="evidence" value="ECO:0007669"/>
    <property type="project" value="UniProtKB-UniRule"/>
</dbReference>
<dbReference type="InterPro" id="IPR025816">
    <property type="entry name" value="RrmJ-type_MeTrfase"/>
</dbReference>
<keyword evidence="6" id="KW-1185">Reference proteome</keyword>
<comment type="subcellular location">
    <subcellularLocation>
        <location evidence="1">Nucleus</location>
    </subcellularLocation>
</comment>
<comment type="caution">
    <text evidence="5">The sequence shown here is derived from an EMBL/GenBank/DDBJ whole genome shotgun (WGS) entry which is preliminary data.</text>
</comment>
<dbReference type="InterPro" id="IPR050851">
    <property type="entry name" value="mRNA_Cap_2O-Ribose_MeTrfase"/>
</dbReference>
<organism evidence="5 6">
    <name type="scientific">Cotesia typhae</name>
    <dbReference type="NCBI Taxonomy" id="2053667"/>
    <lineage>
        <taxon>Eukaryota</taxon>
        <taxon>Metazoa</taxon>
        <taxon>Ecdysozoa</taxon>
        <taxon>Arthropoda</taxon>
        <taxon>Hexapoda</taxon>
        <taxon>Insecta</taxon>
        <taxon>Pterygota</taxon>
        <taxon>Neoptera</taxon>
        <taxon>Endopterygota</taxon>
        <taxon>Hymenoptera</taxon>
        <taxon>Apocrita</taxon>
        <taxon>Ichneumonoidea</taxon>
        <taxon>Braconidae</taxon>
        <taxon>Microgastrinae</taxon>
        <taxon>Cotesia</taxon>
    </lineage>
</organism>
<dbReference type="GO" id="GO:0006370">
    <property type="term" value="P:7-methylguanosine mRNA capping"/>
    <property type="evidence" value="ECO:0007669"/>
    <property type="project" value="UniProtKB-UniRule"/>
</dbReference>
<keyword evidence="1" id="KW-0539">Nucleus</keyword>
<dbReference type="PROSITE" id="PS50174">
    <property type="entry name" value="G_PATCH"/>
    <property type="match status" value="1"/>
</dbReference>
<dbReference type="Proteomes" id="UP000729913">
    <property type="component" value="Unassembled WGS sequence"/>
</dbReference>
<name>A0A8J5RA14_9HYME</name>
<dbReference type="GO" id="GO:0032259">
    <property type="term" value="P:methylation"/>
    <property type="evidence" value="ECO:0007669"/>
    <property type="project" value="UniProtKB-KW"/>
</dbReference>
<feature type="compositionally biased region" description="Basic and acidic residues" evidence="2">
    <location>
        <begin position="36"/>
        <end position="56"/>
    </location>
</feature>
<comment type="function">
    <text evidence="1">S-adenosyl-L-methionine-dependent methyltransferase that mediates RNA cap1 2'-O-ribose methylation to the 5'-cap structure of RNAs. Methylates the ribose of the first nucleotide of a m(7)GpppG-capped mRNA to produce m(7)GpppNmp (cap1).</text>
</comment>
<evidence type="ECO:0000256" key="1">
    <source>
        <dbReference type="RuleBase" id="RU368012"/>
    </source>
</evidence>
<sequence>MESSRLNSDSDGSAPTNSTMMSSKLKLSESDDDLRYDEKRAKFDNDSDNESNRELSHQVTPVMEQITSEIGRRLMQKMGYSEGRGLGKYEQGRVAPIETFQQKGRRGLGHDNKKLVEATLKWDPSAEVVDVHENMLWLDNSKRPPTFDEMNSWIVLGRRPDTIDNETLFCDPHIVQQIVNSKTIFNTLDKNEMHRARIRSNPFETIRGAFFLNRAAVKMANIDKACDFIFTQPQVLGKNEPLYFADVCAGPGGFSEYVLWRKKWGAKGFGFTLRNSNDFRLEDFYAASPETFHPVYGPKQDGNIYDPDNQQAFQRIIMQSTKNKGVHFMMSDGGFSVDGQENIQEILSKQLYLCQCLVALEIVREGGHFVTKVFDLFTPFSAGLVYIMHRCFRRVCIFKPNSSRPANSERYLICEDKLPGTEDVIQYFDEVNKLILKNDPNKDVIELVPLDILQGDENFFMYLKESNESLGSKQVVGLLKIAAYCEDPTLNEKRQFQLRKKCLQYWNLPDQSRTRPHDEKPNVRLQAIIGLTLQTLYTLKPIILTNDNLSIALLSRPCNWFCLPCETKNFSDPENSPTFYYSAGRTKVYRYMRKSWIRVENIELPTDTFIYAEMVTEMRGESRTLRRSPALHIIDARLLGNKDVSRMYLLQRYAMIEQFCELLWSPENKPTMRVRPKPLYSLDDISTVMNLKTRLLKNNAPAEALHLDEPFYAIDNQNEREQFYIIPNSMIFLNSIKPPWSKHLSRSTGHHYFFNSQTGKQYYNDRRPNEVTLDFVNTICSRITWSWQDPNTPTLNDLNAEVRNVCPGNSANSVNLPNKSSK</sequence>
<evidence type="ECO:0000259" key="3">
    <source>
        <dbReference type="PROSITE" id="PS50174"/>
    </source>
</evidence>
<dbReference type="EC" id="2.1.1.57" evidence="1"/>
<dbReference type="GO" id="GO:0004483">
    <property type="term" value="F:methyltransferase cap1 activity"/>
    <property type="evidence" value="ECO:0007669"/>
    <property type="project" value="UniProtKB-UniRule"/>
</dbReference>
<feature type="domain" description="RrmJ-type SAM-dependent 2'-O-MTase" evidence="4">
    <location>
        <begin position="210"/>
        <end position="418"/>
    </location>
</feature>
<keyword evidence="1" id="KW-0506">mRNA capping</keyword>
<dbReference type="Pfam" id="PF01728">
    <property type="entry name" value="FtsJ"/>
    <property type="match status" value="1"/>
</dbReference>
<keyword evidence="1" id="KW-0489">Methyltransferase</keyword>
<evidence type="ECO:0000313" key="5">
    <source>
        <dbReference type="EMBL" id="KAG8042517.1"/>
    </source>
</evidence>
<keyword evidence="1" id="KW-0808">Transferase</keyword>
<dbReference type="FunFam" id="3.40.50.12760:FF:000004">
    <property type="entry name" value="FtsJ-like methyltransferase"/>
    <property type="match status" value="1"/>
</dbReference>
<evidence type="ECO:0000313" key="6">
    <source>
        <dbReference type="Proteomes" id="UP000729913"/>
    </source>
</evidence>
<dbReference type="InterPro" id="IPR002877">
    <property type="entry name" value="RNA_MeTrfase_FtsJ_dom"/>
</dbReference>
<comment type="catalytic activity">
    <reaction evidence="1">
        <text>a 5'-end (N(7)-methyl 5'-triphosphoguanosine)-ribonucleoside in mRNA + S-adenosyl-L-methionine = a 5'-end (N(7)-methyl 5'-triphosphoguanosine)-(2'-O-methyl-ribonucleoside) in mRNA + S-adenosyl-L-homocysteine + H(+)</text>
        <dbReference type="Rhea" id="RHEA:67020"/>
        <dbReference type="Rhea" id="RHEA-COMP:17167"/>
        <dbReference type="Rhea" id="RHEA-COMP:17168"/>
        <dbReference type="ChEBI" id="CHEBI:15378"/>
        <dbReference type="ChEBI" id="CHEBI:57856"/>
        <dbReference type="ChEBI" id="CHEBI:59789"/>
        <dbReference type="ChEBI" id="CHEBI:156461"/>
        <dbReference type="ChEBI" id="CHEBI:167609"/>
        <dbReference type="EC" id="2.1.1.57"/>
    </reaction>
</comment>
<keyword evidence="1" id="KW-0507">mRNA processing</keyword>
<dbReference type="OrthoDB" id="10251234at2759"/>
<dbReference type="SMART" id="SM00443">
    <property type="entry name" value="G_patch"/>
    <property type="match status" value="1"/>
</dbReference>
<protein>
    <recommendedName>
        <fullName evidence="1">Cap-specific mRNA (nucleoside-2'-O-)-methyltransferase 1</fullName>
        <ecNumber evidence="1">2.1.1.57</ecNumber>
    </recommendedName>
    <alternativeName>
        <fullName evidence="1">Cap1 2'O-ribose methyltransferase 1</fullName>
    </alternativeName>
</protein>
<dbReference type="PANTHER" id="PTHR16121:SF0">
    <property type="entry name" value="CAP-SPECIFIC MRNA (NUCLEOSIDE-2'-O-)-METHYLTRANSFERASE 1"/>
    <property type="match status" value="1"/>
</dbReference>
<keyword evidence="1" id="KW-0949">S-adenosyl-L-methionine</keyword>
<dbReference type="EMBL" id="JAAOIC020000002">
    <property type="protein sequence ID" value="KAG8042517.1"/>
    <property type="molecule type" value="Genomic_DNA"/>
</dbReference>
<reference evidence="5" key="2">
    <citation type="submission" date="2021-04" db="EMBL/GenBank/DDBJ databases">
        <title>Genome-wide patterns of bracovirus chromosomal integration into multiple host tissues during parasitism.</title>
        <authorList>
            <person name="Chebbi M.A.C."/>
        </authorList>
    </citation>
    <scope>NUCLEOTIDE SEQUENCE</scope>
    <source>
        <tissue evidence="5">Whole body</tissue>
    </source>
</reference>
<dbReference type="PANTHER" id="PTHR16121">
    <property type="entry name" value="CAP-SPECIFIC MRNA (NUCLEOSIDE-2'-O-)-METHYLTRANSFERASE 1-RELATED"/>
    <property type="match status" value="1"/>
</dbReference>
<dbReference type="GO" id="GO:0005737">
    <property type="term" value="C:cytoplasm"/>
    <property type="evidence" value="ECO:0007669"/>
    <property type="project" value="TreeGrafter"/>
</dbReference>
<accession>A0A8J5RA14</accession>
<reference evidence="5" key="1">
    <citation type="submission" date="2020-03" db="EMBL/GenBank/DDBJ databases">
        <authorList>
            <person name="Chebbi M.A."/>
            <person name="Drezen J.M."/>
        </authorList>
    </citation>
    <scope>NUCLEOTIDE SEQUENCE</scope>
    <source>
        <tissue evidence="5">Whole body</tissue>
    </source>
</reference>
<feature type="domain" description="G-patch" evidence="3">
    <location>
        <begin position="67"/>
        <end position="113"/>
    </location>
</feature>
<dbReference type="GO" id="GO:0016556">
    <property type="term" value="P:mRNA modification"/>
    <property type="evidence" value="ECO:0007669"/>
    <property type="project" value="UniProtKB-UniRule"/>
</dbReference>
<evidence type="ECO:0000259" key="4">
    <source>
        <dbReference type="PROSITE" id="PS51613"/>
    </source>
</evidence>
<dbReference type="InterPro" id="IPR000467">
    <property type="entry name" value="G_patch_dom"/>
</dbReference>
<evidence type="ECO:0000256" key="2">
    <source>
        <dbReference type="SAM" id="MobiDB-lite"/>
    </source>
</evidence>
<dbReference type="GO" id="GO:0005634">
    <property type="term" value="C:nucleus"/>
    <property type="evidence" value="ECO:0007669"/>
    <property type="project" value="UniProtKB-SubCell"/>
</dbReference>
<dbReference type="Pfam" id="PF01585">
    <property type="entry name" value="G-patch"/>
    <property type="match status" value="1"/>
</dbReference>
<feature type="compositionally biased region" description="Polar residues" evidence="2">
    <location>
        <begin position="1"/>
        <end position="21"/>
    </location>
</feature>
<feature type="region of interest" description="Disordered" evidence="2">
    <location>
        <begin position="1"/>
        <end position="60"/>
    </location>
</feature>
<dbReference type="PROSITE" id="PS51613">
    <property type="entry name" value="SAM_MT_RRMJ"/>
    <property type="match status" value="1"/>
</dbReference>